<evidence type="ECO:0000256" key="2">
    <source>
        <dbReference type="SAM" id="SignalP"/>
    </source>
</evidence>
<gene>
    <name evidence="3" type="ORF">DYB32_004176</name>
</gene>
<dbReference type="Proteomes" id="UP000285060">
    <property type="component" value="Unassembled WGS sequence"/>
</dbReference>
<keyword evidence="1" id="KW-1133">Transmembrane helix</keyword>
<reference evidence="3 4" key="1">
    <citation type="submission" date="2018-08" db="EMBL/GenBank/DDBJ databases">
        <title>Aphanomyces genome sequencing and annotation.</title>
        <authorList>
            <person name="Minardi D."/>
            <person name="Oidtmann B."/>
            <person name="Van Der Giezen M."/>
            <person name="Studholme D.J."/>
        </authorList>
    </citation>
    <scope>NUCLEOTIDE SEQUENCE [LARGE SCALE GENOMIC DNA]</scope>
    <source>
        <strain evidence="3 4">NJM0002</strain>
    </source>
</reference>
<evidence type="ECO:0000256" key="1">
    <source>
        <dbReference type="SAM" id="Phobius"/>
    </source>
</evidence>
<name>A0A418B6D2_9STRA</name>
<sequence length="1061" mass="115611">MIGASRLLLLVNAAVISIAYVQFNNEIALHMEDQQADTPWRAIYSQAPSEVITMDVDGRGGSGFLDTSSKPALTALVAPRCNQFPVVDGPCTIHVLFALSKCLDTSTILLFADWVQKLATAERKFLTGGRACDVTFSTVLLTACTKGPRNAATRSSSLSTAEMARYFTPFGNVYCSMAELGLKETVRPAAVVSLFSDKISHDVVLAYEEERRVRTVFNFFVCPPGVVGLKCKTSYAAFADDSTFLAQDTDLLAHNPFKAVQSFHCANALPNGVPVVYVDQVGARQCFCQCPSGYEESTVNSQRVCVPTPKENCACYWSGRKYSFDITRASDGRSNANSCRISRLYPQTIPRIPYPRSNYVSEARTNDGDANMANITDGSPWIQVSVAQVAGSSSGVKSPMESSQHFAWRYFVTHRDTITNDIAVSSPGVYAIKMTAKGYRTAADCEVCVAVVDKFRPVSNAQCPKPMCDQTSCLDSTAVIKPTAVAEYSPKNIAAAQAILESHVAYSTEKNVVNDVCGGSSGGRCDDKRFSRRAMFEDAYVDDANFDRGQTCFTDKVKPDVVARLQQSPFGGDLALLNVAMPVPPGLCTRCCKLQTKLKEFWHNYQCGNSTPPAKVCSGTDPGCVTEQCLVGLGSTFFVASAAIKPEYEVATKELIAHEFPTKGYQSETEIHLQLECSAFGRTDQGKCGHVAPLHDLFTVSSALNDRTVLVEDKRYVFWRFRVDGSDWRSFDDKAAVGFHAEHSVVALEAWSQCGLVKKFGFHVYQHLHQPIAVNEDFDGMWYQSSSRLDSTATGGLCNYMQSDFAELTFDFNPLAGLVVNQTRLLPWMSTGVACDVQYATTLAPVLLFASISRNTSILRRFSFQMQTMPTTRADTTFAVTCTFSYASTYTNRTLALPATKTFTIKNCDKPDWDCPFGACSDKCAAVGTPAPFDVCGGRTVFVSASSETVVAVPKKTCCTTCGPAQCQSVFGNAVALREEEDVLRCVVPEDALANYTGNADLLAMHGQPDVVMSVSTSIAACVLLVLGVVLVVWGRHASDRTVDVDMMTDYSGAYYPLLDR</sequence>
<protein>
    <submittedName>
        <fullName evidence="3">Uncharacterized protein</fullName>
    </submittedName>
</protein>
<evidence type="ECO:0000313" key="4">
    <source>
        <dbReference type="Proteomes" id="UP000285060"/>
    </source>
</evidence>
<dbReference type="VEuPathDB" id="FungiDB:H310_01307"/>
<dbReference type="EMBL" id="QUSY01000062">
    <property type="protein sequence ID" value="RHY33704.1"/>
    <property type="molecule type" value="Genomic_DNA"/>
</dbReference>
<feature type="transmembrane region" description="Helical" evidence="1">
    <location>
        <begin position="1011"/>
        <end position="1034"/>
    </location>
</feature>
<keyword evidence="1" id="KW-0812">Transmembrane</keyword>
<accession>A0A418B6D2</accession>
<proteinExistence type="predicted"/>
<keyword evidence="4" id="KW-1185">Reference proteome</keyword>
<feature type="chain" id="PRO_5018976290" evidence="2">
    <location>
        <begin position="24"/>
        <end position="1061"/>
    </location>
</feature>
<organism evidence="3 4">
    <name type="scientific">Aphanomyces invadans</name>
    <dbReference type="NCBI Taxonomy" id="157072"/>
    <lineage>
        <taxon>Eukaryota</taxon>
        <taxon>Sar</taxon>
        <taxon>Stramenopiles</taxon>
        <taxon>Oomycota</taxon>
        <taxon>Saprolegniomycetes</taxon>
        <taxon>Saprolegniales</taxon>
        <taxon>Verrucalvaceae</taxon>
        <taxon>Aphanomyces</taxon>
    </lineage>
</organism>
<keyword evidence="1" id="KW-0472">Membrane</keyword>
<keyword evidence="2" id="KW-0732">Signal</keyword>
<comment type="caution">
    <text evidence="3">The sequence shown here is derived from an EMBL/GenBank/DDBJ whole genome shotgun (WGS) entry which is preliminary data.</text>
</comment>
<dbReference type="AlphaFoldDB" id="A0A418B6D2"/>
<evidence type="ECO:0000313" key="3">
    <source>
        <dbReference type="EMBL" id="RHY33704.1"/>
    </source>
</evidence>
<feature type="signal peptide" evidence="2">
    <location>
        <begin position="1"/>
        <end position="23"/>
    </location>
</feature>